<dbReference type="InterPro" id="IPR042510">
    <property type="entry name" value="CIP2A"/>
</dbReference>
<feature type="domain" description="CIP2A N-terminal" evidence="1">
    <location>
        <begin position="16"/>
        <end position="105"/>
    </location>
</feature>
<dbReference type="AlphaFoldDB" id="A0A8C6IS00"/>
<reference evidence="2" key="2">
    <citation type="submission" date="2025-08" db="UniProtKB">
        <authorList>
            <consortium name="Ensembl"/>
        </authorList>
    </citation>
    <scope>IDENTIFICATION</scope>
</reference>
<dbReference type="Ensembl" id="ENSMUNT00000003213.2">
    <property type="protein sequence ID" value="ENSMUNP00000002730.2"/>
    <property type="gene ID" value="ENSMUNG00000002377.2"/>
</dbReference>
<evidence type="ECO:0000259" key="1">
    <source>
        <dbReference type="Pfam" id="PF21044"/>
    </source>
</evidence>
<evidence type="ECO:0000313" key="3">
    <source>
        <dbReference type="Proteomes" id="UP000694405"/>
    </source>
</evidence>
<accession>A0A8C6IS00</accession>
<name>A0A8C6IS00_MELUD</name>
<sequence length="110" mass="12130">VPKQHCLLLLAFSFPFQVISGLKLTRLFASNQILPSECLSCLVELLEDAYVSPSLTLSVVTLLSQLAVDNETRETLQDTYNLTSVLARVVHRSSTNLSDPVLLQVTRTNA</sequence>
<keyword evidence="3" id="KW-1185">Reference proteome</keyword>
<proteinExistence type="predicted"/>
<protein>
    <recommendedName>
        <fullName evidence="1">CIP2A N-terminal domain-containing protein</fullName>
    </recommendedName>
</protein>
<dbReference type="InterPro" id="IPR048701">
    <property type="entry name" value="CIP2A_N"/>
</dbReference>
<accession>A0A8V5GCM1</accession>
<dbReference type="PANTHER" id="PTHR23161:SF2">
    <property type="entry name" value="PROTEIN CIP2A"/>
    <property type="match status" value="1"/>
</dbReference>
<dbReference type="Proteomes" id="UP000694405">
    <property type="component" value="Unassembled WGS sequence"/>
</dbReference>
<organism evidence="2 3">
    <name type="scientific">Melopsittacus undulatus</name>
    <name type="common">Budgerigar</name>
    <name type="synonym">Psittacus undulatus</name>
    <dbReference type="NCBI Taxonomy" id="13146"/>
    <lineage>
        <taxon>Eukaryota</taxon>
        <taxon>Metazoa</taxon>
        <taxon>Chordata</taxon>
        <taxon>Craniata</taxon>
        <taxon>Vertebrata</taxon>
        <taxon>Euteleostomi</taxon>
        <taxon>Archelosauria</taxon>
        <taxon>Archosauria</taxon>
        <taxon>Dinosauria</taxon>
        <taxon>Saurischia</taxon>
        <taxon>Theropoda</taxon>
        <taxon>Coelurosauria</taxon>
        <taxon>Aves</taxon>
        <taxon>Neognathae</taxon>
        <taxon>Neoaves</taxon>
        <taxon>Telluraves</taxon>
        <taxon>Australaves</taxon>
        <taxon>Psittaciformes</taxon>
        <taxon>Psittaculidae</taxon>
        <taxon>Melopsittacus</taxon>
    </lineage>
</organism>
<dbReference type="Pfam" id="PF21044">
    <property type="entry name" value="CIP2A_N"/>
    <property type="match status" value="1"/>
</dbReference>
<reference evidence="2" key="3">
    <citation type="submission" date="2025-09" db="UniProtKB">
        <authorList>
            <consortium name="Ensembl"/>
        </authorList>
    </citation>
    <scope>IDENTIFICATION</scope>
</reference>
<dbReference type="PANTHER" id="PTHR23161">
    <property type="entry name" value="PROTEIN CIP2A"/>
    <property type="match status" value="1"/>
</dbReference>
<evidence type="ECO:0000313" key="2">
    <source>
        <dbReference type="Ensembl" id="ENSMUNP00000002730.2"/>
    </source>
</evidence>
<reference evidence="2" key="1">
    <citation type="submission" date="2020-03" db="EMBL/GenBank/DDBJ databases">
        <title>Melopsittacus undulatus (budgerigar) genome, bMelUnd1, maternal haplotype with Z.</title>
        <authorList>
            <person name="Gedman G."/>
            <person name="Mountcastle J."/>
            <person name="Haase B."/>
            <person name="Formenti G."/>
            <person name="Wright T."/>
            <person name="Apodaca J."/>
            <person name="Pelan S."/>
            <person name="Chow W."/>
            <person name="Rhie A."/>
            <person name="Howe K."/>
            <person name="Fedrigo O."/>
            <person name="Jarvis E.D."/>
        </authorList>
    </citation>
    <scope>NUCLEOTIDE SEQUENCE [LARGE SCALE GENOMIC DNA]</scope>
</reference>